<name>A0AAV4XB93_CAEEX</name>
<evidence type="ECO:0000313" key="1">
    <source>
        <dbReference type="EMBL" id="GIY91877.1"/>
    </source>
</evidence>
<evidence type="ECO:0000313" key="2">
    <source>
        <dbReference type="Proteomes" id="UP001054945"/>
    </source>
</evidence>
<protein>
    <submittedName>
        <fullName evidence="1">Uncharacterized protein</fullName>
    </submittedName>
</protein>
<comment type="caution">
    <text evidence="1">The sequence shown here is derived from an EMBL/GenBank/DDBJ whole genome shotgun (WGS) entry which is preliminary data.</text>
</comment>
<gene>
    <name evidence="1" type="ORF">CEXT_134811</name>
</gene>
<proteinExistence type="predicted"/>
<organism evidence="1 2">
    <name type="scientific">Caerostris extrusa</name>
    <name type="common">Bark spider</name>
    <name type="synonym">Caerostris bankana</name>
    <dbReference type="NCBI Taxonomy" id="172846"/>
    <lineage>
        <taxon>Eukaryota</taxon>
        <taxon>Metazoa</taxon>
        <taxon>Ecdysozoa</taxon>
        <taxon>Arthropoda</taxon>
        <taxon>Chelicerata</taxon>
        <taxon>Arachnida</taxon>
        <taxon>Araneae</taxon>
        <taxon>Araneomorphae</taxon>
        <taxon>Entelegynae</taxon>
        <taxon>Araneoidea</taxon>
        <taxon>Araneidae</taxon>
        <taxon>Caerostris</taxon>
    </lineage>
</organism>
<accession>A0AAV4XB93</accession>
<reference evidence="1 2" key="1">
    <citation type="submission" date="2021-06" db="EMBL/GenBank/DDBJ databases">
        <title>Caerostris extrusa draft genome.</title>
        <authorList>
            <person name="Kono N."/>
            <person name="Arakawa K."/>
        </authorList>
    </citation>
    <scope>NUCLEOTIDE SEQUENCE [LARGE SCALE GENOMIC DNA]</scope>
</reference>
<dbReference type="EMBL" id="BPLR01000063">
    <property type="protein sequence ID" value="GIY91877.1"/>
    <property type="molecule type" value="Genomic_DNA"/>
</dbReference>
<sequence length="207" mass="24013">MDSTLLVGVDKLRHIRTLAAAQEYLPIVFEWDSRIRFGVLEACRNPVSFRLYAENSYIKSVSQKVLPLDSRISGPSIALKLREVSDNFICKQNPVARIARIGVQLFEGVLTVNQVFQLQYQPTHQGFQLQYQKPTKVFNFNTNQPRFSTSIPTNQGFQLQYQPTKFYNFSTKQRCFQLQYQPTKFFNFNTNQPSFSTSIPTEFQPSF</sequence>
<keyword evidence="2" id="KW-1185">Reference proteome</keyword>
<dbReference type="AlphaFoldDB" id="A0AAV4XB93"/>
<dbReference type="Proteomes" id="UP001054945">
    <property type="component" value="Unassembled WGS sequence"/>
</dbReference>